<dbReference type="Proteomes" id="UP001233999">
    <property type="component" value="Unassembled WGS sequence"/>
</dbReference>
<evidence type="ECO:0000313" key="2">
    <source>
        <dbReference type="Proteomes" id="UP001233999"/>
    </source>
</evidence>
<protein>
    <submittedName>
        <fullName evidence="1">Uncharacterized protein</fullName>
    </submittedName>
</protein>
<feature type="non-terminal residue" evidence="1">
    <location>
        <position position="1"/>
    </location>
</feature>
<dbReference type="EMBL" id="JASPKZ010010246">
    <property type="protein sequence ID" value="KAJ9574995.1"/>
    <property type="molecule type" value="Genomic_DNA"/>
</dbReference>
<keyword evidence="2" id="KW-1185">Reference proteome</keyword>
<dbReference type="AlphaFoldDB" id="A0AAD7Z755"/>
<gene>
    <name evidence="1" type="ORF">L9F63_007823</name>
</gene>
<comment type="caution">
    <text evidence="1">The sequence shown here is derived from an EMBL/GenBank/DDBJ whole genome shotgun (WGS) entry which is preliminary data.</text>
</comment>
<accession>A0AAD7Z755</accession>
<evidence type="ECO:0000313" key="1">
    <source>
        <dbReference type="EMBL" id="KAJ9574995.1"/>
    </source>
</evidence>
<feature type="non-terminal residue" evidence="1">
    <location>
        <position position="49"/>
    </location>
</feature>
<reference evidence="1" key="2">
    <citation type="submission" date="2023-05" db="EMBL/GenBank/DDBJ databases">
        <authorList>
            <person name="Fouks B."/>
        </authorList>
    </citation>
    <scope>NUCLEOTIDE SEQUENCE</scope>
    <source>
        <strain evidence="1">Stay&amp;Tobe</strain>
        <tissue evidence="1">Testes</tissue>
    </source>
</reference>
<proteinExistence type="predicted"/>
<reference evidence="1" key="1">
    <citation type="journal article" date="2023" name="IScience">
        <title>Live-bearing cockroach genome reveals convergent evolutionary mechanisms linked to viviparity in insects and beyond.</title>
        <authorList>
            <person name="Fouks B."/>
            <person name="Harrison M.C."/>
            <person name="Mikhailova A.A."/>
            <person name="Marchal E."/>
            <person name="English S."/>
            <person name="Carruthers M."/>
            <person name="Jennings E.C."/>
            <person name="Chiamaka E.L."/>
            <person name="Frigard R.A."/>
            <person name="Pippel M."/>
            <person name="Attardo G.M."/>
            <person name="Benoit J.B."/>
            <person name="Bornberg-Bauer E."/>
            <person name="Tobe S.S."/>
        </authorList>
    </citation>
    <scope>NUCLEOTIDE SEQUENCE</scope>
    <source>
        <strain evidence="1">Stay&amp;Tobe</strain>
    </source>
</reference>
<organism evidence="1 2">
    <name type="scientific">Diploptera punctata</name>
    <name type="common">Pacific beetle cockroach</name>
    <dbReference type="NCBI Taxonomy" id="6984"/>
    <lineage>
        <taxon>Eukaryota</taxon>
        <taxon>Metazoa</taxon>
        <taxon>Ecdysozoa</taxon>
        <taxon>Arthropoda</taxon>
        <taxon>Hexapoda</taxon>
        <taxon>Insecta</taxon>
        <taxon>Pterygota</taxon>
        <taxon>Neoptera</taxon>
        <taxon>Polyneoptera</taxon>
        <taxon>Dictyoptera</taxon>
        <taxon>Blattodea</taxon>
        <taxon>Blaberoidea</taxon>
        <taxon>Blaberidae</taxon>
        <taxon>Diplopterinae</taxon>
        <taxon>Diploptera</taxon>
    </lineage>
</organism>
<sequence length="49" mass="5426">LAWPDLEACPLSVAFTTALESDLPMRNFTDSCDVQKDSFPPKLSLNPLM</sequence>
<name>A0AAD7Z755_DIPPU</name>